<feature type="domain" description="Glycosyltransferase 61 catalytic" evidence="1">
    <location>
        <begin position="140"/>
        <end position="327"/>
    </location>
</feature>
<dbReference type="GO" id="GO:0016757">
    <property type="term" value="F:glycosyltransferase activity"/>
    <property type="evidence" value="ECO:0007669"/>
    <property type="project" value="InterPro"/>
</dbReference>
<sequence>MAIRDCQRLTPRSYAPCVALGLGLANGTYAEELVYPDFSIPIPAFLNNEHKDVWLQGAHRGLDRATYQDRDGERLLYRGQHGQNFVFHNVEFKQEMNIDAWGGEGCMERAAKLQRVEPIHPAPAPQTAVIVVNTPDSWSFQHFLDRASHVITQAAHLSYNKPTPKVLTGRRPSGPVSALWDRMGYSDRVHETRTQTHAIQAASLIWPCRSVLIHPYLSWRIAEMMRMPWALNTSFNSSKKKTVMYMSRSAHTLNGGRNVVNEKEVIEAITAALEQRGQGETIELFDQDKYSDPQAAIDHFSNNVLAVVGPHGGALMNHRFAGPGTLVLEFLPTSRLEWLNFEEASLLKQTYATIIVDPVAGNTGDMVVNPDDVVEMLARHLGVASKETVAQIYPWDV</sequence>
<accession>A0A427XSG9</accession>
<gene>
    <name evidence="2" type="ORF">EHS24_007945</name>
</gene>
<comment type="caution">
    <text evidence="2">The sequence shown here is derived from an EMBL/GenBank/DDBJ whole genome shotgun (WGS) entry which is preliminary data.</text>
</comment>
<dbReference type="Proteomes" id="UP000279236">
    <property type="component" value="Unassembled WGS sequence"/>
</dbReference>
<dbReference type="AlphaFoldDB" id="A0A427XSG9"/>
<keyword evidence="3" id="KW-1185">Reference proteome</keyword>
<organism evidence="2 3">
    <name type="scientific">Apiotrichum porosum</name>
    <dbReference type="NCBI Taxonomy" id="105984"/>
    <lineage>
        <taxon>Eukaryota</taxon>
        <taxon>Fungi</taxon>
        <taxon>Dikarya</taxon>
        <taxon>Basidiomycota</taxon>
        <taxon>Agaricomycotina</taxon>
        <taxon>Tremellomycetes</taxon>
        <taxon>Trichosporonales</taxon>
        <taxon>Trichosporonaceae</taxon>
        <taxon>Apiotrichum</taxon>
    </lineage>
</organism>
<dbReference type="EMBL" id="RSCE01000006">
    <property type="protein sequence ID" value="RSH81753.1"/>
    <property type="molecule type" value="Genomic_DNA"/>
</dbReference>
<evidence type="ECO:0000313" key="3">
    <source>
        <dbReference type="Proteomes" id="UP000279236"/>
    </source>
</evidence>
<evidence type="ECO:0000259" key="1">
    <source>
        <dbReference type="Pfam" id="PF04577"/>
    </source>
</evidence>
<reference evidence="2 3" key="1">
    <citation type="submission" date="2018-11" db="EMBL/GenBank/DDBJ databases">
        <title>Genome sequence of Apiotrichum porosum DSM 27194.</title>
        <authorList>
            <person name="Aliyu H."/>
            <person name="Gorte O."/>
            <person name="Ochsenreither K."/>
        </authorList>
    </citation>
    <scope>NUCLEOTIDE SEQUENCE [LARGE SCALE GENOMIC DNA]</scope>
    <source>
        <strain evidence="2 3">DSM 27194</strain>
    </source>
</reference>
<dbReference type="GeneID" id="39592488"/>
<dbReference type="Pfam" id="PF04577">
    <property type="entry name" value="Glyco_transf_61"/>
    <property type="match status" value="1"/>
</dbReference>
<evidence type="ECO:0000313" key="2">
    <source>
        <dbReference type="EMBL" id="RSH81753.1"/>
    </source>
</evidence>
<name>A0A427XSG9_9TREE</name>
<dbReference type="RefSeq" id="XP_028476208.1">
    <property type="nucleotide sequence ID" value="XM_028623275.1"/>
</dbReference>
<proteinExistence type="predicted"/>
<dbReference type="InterPro" id="IPR049625">
    <property type="entry name" value="Glyco_transf_61_cat"/>
</dbReference>
<dbReference type="OrthoDB" id="529273at2759"/>
<protein>
    <recommendedName>
        <fullName evidence="1">Glycosyltransferase 61 catalytic domain-containing protein</fullName>
    </recommendedName>
</protein>